<evidence type="ECO:0000313" key="8">
    <source>
        <dbReference type="Proteomes" id="UP001501353"/>
    </source>
</evidence>
<evidence type="ECO:0000256" key="1">
    <source>
        <dbReference type="ARBA" id="ARBA00004141"/>
    </source>
</evidence>
<evidence type="ECO:0000256" key="5">
    <source>
        <dbReference type="SAM" id="Phobius"/>
    </source>
</evidence>
<keyword evidence="4 5" id="KW-0472">Membrane</keyword>
<gene>
    <name evidence="7" type="ORF">GCM10022212_03490</name>
</gene>
<feature type="transmembrane region" description="Helical" evidence="5">
    <location>
        <begin position="116"/>
        <end position="137"/>
    </location>
</feature>
<name>A0ABP7SKJ0_9BURK</name>
<organism evidence="7 8">
    <name type="scientific">Actimicrobium antarcticum</name>
    <dbReference type="NCBI Taxonomy" id="1051899"/>
    <lineage>
        <taxon>Bacteria</taxon>
        <taxon>Pseudomonadati</taxon>
        <taxon>Pseudomonadota</taxon>
        <taxon>Betaproteobacteria</taxon>
        <taxon>Burkholderiales</taxon>
        <taxon>Oxalobacteraceae</taxon>
        <taxon>Actimicrobium</taxon>
    </lineage>
</organism>
<evidence type="ECO:0000256" key="3">
    <source>
        <dbReference type="ARBA" id="ARBA00022989"/>
    </source>
</evidence>
<evidence type="ECO:0000256" key="2">
    <source>
        <dbReference type="ARBA" id="ARBA00022692"/>
    </source>
</evidence>
<feature type="transmembrane region" description="Helical" evidence="5">
    <location>
        <begin position="348"/>
        <end position="371"/>
    </location>
</feature>
<dbReference type="PROSITE" id="PS00217">
    <property type="entry name" value="SUGAR_TRANSPORT_2"/>
    <property type="match status" value="1"/>
</dbReference>
<feature type="transmembrane region" description="Helical" evidence="5">
    <location>
        <begin position="91"/>
        <end position="110"/>
    </location>
</feature>
<reference evidence="8" key="1">
    <citation type="journal article" date="2019" name="Int. J. Syst. Evol. Microbiol.">
        <title>The Global Catalogue of Microorganisms (GCM) 10K type strain sequencing project: providing services to taxonomists for standard genome sequencing and annotation.</title>
        <authorList>
            <consortium name="The Broad Institute Genomics Platform"/>
            <consortium name="The Broad Institute Genome Sequencing Center for Infectious Disease"/>
            <person name="Wu L."/>
            <person name="Ma J."/>
        </authorList>
    </citation>
    <scope>NUCLEOTIDE SEQUENCE [LARGE SCALE GENOMIC DNA]</scope>
    <source>
        <strain evidence="8">JCM 16673</strain>
    </source>
</reference>
<dbReference type="RefSeq" id="WP_344761495.1">
    <property type="nucleotide sequence ID" value="NZ_BAAAZE010000002.1"/>
</dbReference>
<dbReference type="Gene3D" id="1.20.1250.20">
    <property type="entry name" value="MFS general substrate transporter like domains"/>
    <property type="match status" value="1"/>
</dbReference>
<feature type="transmembrane region" description="Helical" evidence="5">
    <location>
        <begin position="59"/>
        <end position="79"/>
    </location>
</feature>
<feature type="transmembrane region" description="Helical" evidence="5">
    <location>
        <begin position="414"/>
        <end position="435"/>
    </location>
</feature>
<evidence type="ECO:0000259" key="6">
    <source>
        <dbReference type="PROSITE" id="PS50850"/>
    </source>
</evidence>
<feature type="transmembrane region" description="Helical" evidence="5">
    <location>
        <begin position="260"/>
        <end position="280"/>
    </location>
</feature>
<feature type="domain" description="Major facilitator superfamily (MFS) profile" evidence="6">
    <location>
        <begin position="25"/>
        <end position="438"/>
    </location>
</feature>
<proteinExistence type="predicted"/>
<keyword evidence="3 5" id="KW-1133">Transmembrane helix</keyword>
<feature type="transmembrane region" description="Helical" evidence="5">
    <location>
        <begin position="383"/>
        <end position="408"/>
    </location>
</feature>
<dbReference type="EMBL" id="BAAAZE010000002">
    <property type="protein sequence ID" value="GAA4012890.1"/>
    <property type="molecule type" value="Genomic_DNA"/>
</dbReference>
<feature type="transmembrane region" description="Helical" evidence="5">
    <location>
        <begin position="180"/>
        <end position="199"/>
    </location>
</feature>
<keyword evidence="8" id="KW-1185">Reference proteome</keyword>
<dbReference type="SUPFAM" id="SSF103473">
    <property type="entry name" value="MFS general substrate transporter"/>
    <property type="match status" value="1"/>
</dbReference>
<dbReference type="PROSITE" id="PS50850">
    <property type="entry name" value="MFS"/>
    <property type="match status" value="1"/>
</dbReference>
<comment type="subcellular location">
    <subcellularLocation>
        <location evidence="1">Membrane</location>
        <topology evidence="1">Multi-pass membrane protein</topology>
    </subcellularLocation>
</comment>
<dbReference type="PANTHER" id="PTHR23508">
    <property type="entry name" value="CARBOXYLIC ACID TRANSPORTER PROTEIN HOMOLOG"/>
    <property type="match status" value="1"/>
</dbReference>
<dbReference type="Proteomes" id="UP001501353">
    <property type="component" value="Unassembled WGS sequence"/>
</dbReference>
<dbReference type="InterPro" id="IPR020846">
    <property type="entry name" value="MFS_dom"/>
</dbReference>
<evidence type="ECO:0000313" key="7">
    <source>
        <dbReference type="EMBL" id="GAA4012890.1"/>
    </source>
</evidence>
<dbReference type="PANTHER" id="PTHR23508:SF10">
    <property type="entry name" value="CARBOXYLIC ACID TRANSPORTER PROTEIN HOMOLOG"/>
    <property type="match status" value="1"/>
</dbReference>
<sequence>MNSRKTIDISALIDASKISSFQIWLLILVGMTVVTDGFDVLAMAFTAPAIIQEWGINKAALGAVFGAGLFGMLVGSLTFSVLADKIGRRPVLIWCSVFFGVCTLITAQVTTIPELIAIRFIAGLGLGAIMPNAMALAGEFSPKRSRVTLMMYVSCGFTLGSVLGGLLASAMIPAWGWQSVFYLGGVIPLVIATLMFFYVPESLQFMAMKGVKPEILAASLRKIDPTIHIDADTRYVLSEPGKSGTPMLELFHGGRAKATLLLWVVNFMNLLDLYFLSSWIPTIAKSAGMTLQNSVLLGTSLFVGGLIGTLVMGPLIDRIGFYKVLVPAFAVAAVSTALIGQLGGSLPLLFAAVTVTGACIIGGQPGLNALAATYYPTALRSTGIGWSLGIGRFGSIVGPVVGGLLIGLNWSTSAIFIAIAVTAMISAVTLLLMGLETRGKAMKPFGEAASMSH</sequence>
<comment type="caution">
    <text evidence="7">The sequence shown here is derived from an EMBL/GenBank/DDBJ whole genome shotgun (WGS) entry which is preliminary data.</text>
</comment>
<keyword evidence="2 5" id="KW-0812">Transmembrane</keyword>
<dbReference type="InterPro" id="IPR005829">
    <property type="entry name" value="Sugar_transporter_CS"/>
</dbReference>
<feature type="transmembrane region" description="Helical" evidence="5">
    <location>
        <begin position="21"/>
        <end position="47"/>
    </location>
</feature>
<dbReference type="InterPro" id="IPR036259">
    <property type="entry name" value="MFS_trans_sf"/>
</dbReference>
<feature type="transmembrane region" description="Helical" evidence="5">
    <location>
        <begin position="292"/>
        <end position="312"/>
    </location>
</feature>
<protein>
    <submittedName>
        <fullName evidence="7">Aromatic acid/H+ symport family MFS transporter</fullName>
    </submittedName>
</protein>
<evidence type="ECO:0000256" key="4">
    <source>
        <dbReference type="ARBA" id="ARBA00023136"/>
    </source>
</evidence>
<feature type="transmembrane region" description="Helical" evidence="5">
    <location>
        <begin position="149"/>
        <end position="174"/>
    </location>
</feature>
<accession>A0ABP7SKJ0</accession>
<dbReference type="CDD" id="cd17365">
    <property type="entry name" value="MFS_PcaK_like"/>
    <property type="match status" value="1"/>
</dbReference>
<dbReference type="InterPro" id="IPR011701">
    <property type="entry name" value="MFS"/>
</dbReference>
<feature type="transmembrane region" description="Helical" evidence="5">
    <location>
        <begin position="324"/>
        <end position="342"/>
    </location>
</feature>
<dbReference type="Pfam" id="PF07690">
    <property type="entry name" value="MFS_1"/>
    <property type="match status" value="2"/>
</dbReference>